<dbReference type="AlphaFoldDB" id="A0A382IFK3"/>
<proteinExistence type="predicted"/>
<sequence length="141" mass="15683">VLPVILESHRPLDLAIIMLGTNDLKLEFNLEAAEIAQGARTLCEIVMNSEYLEDHPPEILLVSPTHIGRNMLPEDKEFFDQARGKSLEFAELYEKVAADLGIHFLDAARIAKASEADGVHWDADQHQNFGQLLSGLVPKII</sequence>
<dbReference type="Pfam" id="PF13472">
    <property type="entry name" value="Lipase_GDSL_2"/>
    <property type="match status" value="1"/>
</dbReference>
<feature type="non-terminal residue" evidence="2">
    <location>
        <position position="1"/>
    </location>
</feature>
<reference evidence="2" key="1">
    <citation type="submission" date="2018-05" db="EMBL/GenBank/DDBJ databases">
        <authorList>
            <person name="Lanie J.A."/>
            <person name="Ng W.-L."/>
            <person name="Kazmierczak K.M."/>
            <person name="Andrzejewski T.M."/>
            <person name="Davidsen T.M."/>
            <person name="Wayne K.J."/>
            <person name="Tettelin H."/>
            <person name="Glass J.I."/>
            <person name="Rusch D."/>
            <person name="Podicherti R."/>
            <person name="Tsui H.-C.T."/>
            <person name="Winkler M.E."/>
        </authorList>
    </citation>
    <scope>NUCLEOTIDE SEQUENCE</scope>
</reference>
<dbReference type="InterPro" id="IPR036514">
    <property type="entry name" value="SGNH_hydro_sf"/>
</dbReference>
<dbReference type="InterPro" id="IPR013830">
    <property type="entry name" value="SGNH_hydro"/>
</dbReference>
<dbReference type="EMBL" id="UINC01066709">
    <property type="protein sequence ID" value="SVB97693.1"/>
    <property type="molecule type" value="Genomic_DNA"/>
</dbReference>
<dbReference type="Gene3D" id="3.40.50.1110">
    <property type="entry name" value="SGNH hydrolase"/>
    <property type="match status" value="1"/>
</dbReference>
<dbReference type="SUPFAM" id="SSF52266">
    <property type="entry name" value="SGNH hydrolase"/>
    <property type="match status" value="1"/>
</dbReference>
<gene>
    <name evidence="2" type="ORF">METZ01_LOCUS250547</name>
</gene>
<organism evidence="2">
    <name type="scientific">marine metagenome</name>
    <dbReference type="NCBI Taxonomy" id="408172"/>
    <lineage>
        <taxon>unclassified sequences</taxon>
        <taxon>metagenomes</taxon>
        <taxon>ecological metagenomes</taxon>
    </lineage>
</organism>
<feature type="domain" description="SGNH hydrolase-type esterase" evidence="1">
    <location>
        <begin position="7"/>
        <end position="124"/>
    </location>
</feature>
<accession>A0A382IFK3</accession>
<protein>
    <recommendedName>
        <fullName evidence="1">SGNH hydrolase-type esterase domain-containing protein</fullName>
    </recommendedName>
</protein>
<name>A0A382IFK3_9ZZZZ</name>
<evidence type="ECO:0000313" key="2">
    <source>
        <dbReference type="EMBL" id="SVB97693.1"/>
    </source>
</evidence>
<evidence type="ECO:0000259" key="1">
    <source>
        <dbReference type="Pfam" id="PF13472"/>
    </source>
</evidence>